<dbReference type="InterPro" id="IPR045397">
    <property type="entry name" value="TumE-like"/>
</dbReference>
<keyword evidence="2" id="KW-1185">Reference proteome</keyword>
<reference evidence="1 2" key="1">
    <citation type="journal article" date="2021" name="Nat. Commun.">
        <title>Isolation of a member of the candidate phylum Atribacteria reveals a unique cell membrane structure.</title>
        <authorList>
            <person name="Taiki K."/>
            <person name="Nobu M.K."/>
            <person name="Kusada H."/>
            <person name="Meng X.-Y."/>
            <person name="Hosoki N."/>
            <person name="Uematsu K."/>
            <person name="Yoshioka H."/>
            <person name="Kamagata Y."/>
            <person name="Tamaki H."/>
        </authorList>
    </citation>
    <scope>NUCLEOTIDE SEQUENCE [LARGE SCALE GENOMIC DNA]</scope>
    <source>
        <strain evidence="1 2">RT761</strain>
    </source>
</reference>
<accession>A0A7T1ALR8</accession>
<dbReference type="Pfam" id="PF20126">
    <property type="entry name" value="TumE"/>
    <property type="match status" value="1"/>
</dbReference>
<sequence>MLKKLNFIEKSKIVKSYEILDFKQGKDFYYIKIKLVFTDESEFYVREFISEKDYLYSYHWQNKDGKLRIRWDNVPHHKDMKTFPHHKHSPKLEESTEIGFEEIMLFIEEKMKKE</sequence>
<evidence type="ECO:0000313" key="2">
    <source>
        <dbReference type="Proteomes" id="UP000594463"/>
    </source>
</evidence>
<dbReference type="Proteomes" id="UP000594463">
    <property type="component" value="Chromosome"/>
</dbReference>
<proteinExistence type="predicted"/>
<dbReference type="EMBL" id="CP065383">
    <property type="protein sequence ID" value="QPM68262.1"/>
    <property type="molecule type" value="Genomic_DNA"/>
</dbReference>
<dbReference type="KEGG" id="alam:RT761_01479"/>
<evidence type="ECO:0000313" key="1">
    <source>
        <dbReference type="EMBL" id="QPM68262.1"/>
    </source>
</evidence>
<gene>
    <name evidence="1" type="ORF">RT761_01479</name>
</gene>
<protein>
    <submittedName>
        <fullName evidence="1">Uncharacterized protein</fullName>
    </submittedName>
</protein>
<dbReference type="RefSeq" id="WP_218110776.1">
    <property type="nucleotide sequence ID" value="NZ_CP065383.1"/>
</dbReference>
<organism evidence="1 2">
    <name type="scientific">Atribacter laminatus</name>
    <dbReference type="NCBI Taxonomy" id="2847778"/>
    <lineage>
        <taxon>Bacteria</taxon>
        <taxon>Pseudomonadati</taxon>
        <taxon>Atribacterota</taxon>
        <taxon>Atribacteria</taxon>
        <taxon>Atribacterales</taxon>
        <taxon>Atribacteraceae</taxon>
        <taxon>Atribacter</taxon>
    </lineage>
</organism>
<dbReference type="AlphaFoldDB" id="A0A7T1ALR8"/>
<name>A0A7T1ALR8_ATRLM</name>